<reference evidence="1 2" key="2">
    <citation type="submission" date="2013-11" db="EMBL/GenBank/DDBJ databases">
        <title>The Genome Sequence of Phytophthora parasitica INRA-310.</title>
        <authorList>
            <consortium name="The Broad Institute Genomics Platform"/>
            <person name="Russ C."/>
            <person name="Tyler B."/>
            <person name="Panabieres F."/>
            <person name="Shan W."/>
            <person name="Tripathy S."/>
            <person name="Grunwald N."/>
            <person name="Machado M."/>
            <person name="Johnson C.S."/>
            <person name="Arredondo F."/>
            <person name="Hong C."/>
            <person name="Coffey M."/>
            <person name="Young S.K."/>
            <person name="Zeng Q."/>
            <person name="Gargeya S."/>
            <person name="Fitzgerald M."/>
            <person name="Abouelleil A."/>
            <person name="Alvarado L."/>
            <person name="Chapman S.B."/>
            <person name="Gainer-Dewar J."/>
            <person name="Goldberg J."/>
            <person name="Griggs A."/>
            <person name="Gujja S."/>
            <person name="Hansen M."/>
            <person name="Howarth C."/>
            <person name="Imamovic A."/>
            <person name="Ireland A."/>
            <person name="Larimer J."/>
            <person name="McCowan C."/>
            <person name="Murphy C."/>
            <person name="Pearson M."/>
            <person name="Poon T.W."/>
            <person name="Priest M."/>
            <person name="Roberts A."/>
            <person name="Saif S."/>
            <person name="Shea T."/>
            <person name="Sykes S."/>
            <person name="Wortman J."/>
            <person name="Nusbaum C."/>
            <person name="Birren B."/>
        </authorList>
    </citation>
    <scope>NUCLEOTIDE SEQUENCE [LARGE SCALE GENOMIC DNA]</scope>
    <source>
        <strain evidence="1 2">INRA-310</strain>
    </source>
</reference>
<gene>
    <name evidence="1" type="ORF">PPTG_21537</name>
</gene>
<dbReference type="VEuPathDB" id="FungiDB:PPTG_21537"/>
<evidence type="ECO:0000313" key="1">
    <source>
        <dbReference type="EMBL" id="ETN18215.1"/>
    </source>
</evidence>
<dbReference type="AlphaFoldDB" id="W2R134"/>
<dbReference type="EMBL" id="KI669566">
    <property type="protein sequence ID" value="ETN18215.1"/>
    <property type="molecule type" value="Genomic_DNA"/>
</dbReference>
<protein>
    <submittedName>
        <fullName evidence="1">Uncharacterized protein</fullName>
    </submittedName>
</protein>
<sequence>MAQGMFCYMKIFVGTCVFMVAGDSVQVAVPNA</sequence>
<dbReference type="GeneID" id="20190136"/>
<accession>W2R134</accession>
<reference evidence="2" key="1">
    <citation type="submission" date="2011-12" db="EMBL/GenBank/DDBJ databases">
        <authorList>
            <consortium name="The Broad Institute Genome Sequencing Platform"/>
            <person name="Russ C."/>
            <person name="Tyler B."/>
            <person name="Panabieres F."/>
            <person name="Shan W."/>
            <person name="Tripathy S."/>
            <person name="Grunwald N."/>
            <person name="Machado M."/>
            <person name="Young S.K."/>
            <person name="Zeng Q."/>
            <person name="Gargeya S."/>
            <person name="Fitzgerald M."/>
            <person name="Haas B."/>
            <person name="Abouelleil A."/>
            <person name="Alvarado L."/>
            <person name="Arachchi H.M."/>
            <person name="Berlin A."/>
            <person name="Chapman S.B."/>
            <person name="Gearin G."/>
            <person name="Goldberg J."/>
            <person name="Griggs A."/>
            <person name="Gujja S."/>
            <person name="Hansen M."/>
            <person name="Heiman D."/>
            <person name="Howarth C."/>
            <person name="Larimer J."/>
            <person name="Lui A."/>
            <person name="MacDonald P.J.P."/>
            <person name="McCowen C."/>
            <person name="Montmayeur A."/>
            <person name="Murphy C."/>
            <person name="Neiman D."/>
            <person name="Pearson M."/>
            <person name="Priest M."/>
            <person name="Roberts A."/>
            <person name="Saif S."/>
            <person name="Shea T."/>
            <person name="Sisk P."/>
            <person name="Stolte C."/>
            <person name="Sykes S."/>
            <person name="Wortman J."/>
            <person name="Nusbaum C."/>
            <person name="Birren B."/>
        </authorList>
    </citation>
    <scope>NUCLEOTIDE SEQUENCE [LARGE SCALE GENOMIC DNA]</scope>
    <source>
        <strain evidence="2">INRA-310</strain>
    </source>
</reference>
<proteinExistence type="predicted"/>
<evidence type="ECO:0000313" key="2">
    <source>
        <dbReference type="Proteomes" id="UP000018817"/>
    </source>
</evidence>
<dbReference type="RefSeq" id="XP_008896584.1">
    <property type="nucleotide sequence ID" value="XM_008898336.1"/>
</dbReference>
<organism evidence="1 2">
    <name type="scientific">Phytophthora nicotianae (strain INRA-310)</name>
    <name type="common">Phytophthora parasitica</name>
    <dbReference type="NCBI Taxonomy" id="761204"/>
    <lineage>
        <taxon>Eukaryota</taxon>
        <taxon>Sar</taxon>
        <taxon>Stramenopiles</taxon>
        <taxon>Oomycota</taxon>
        <taxon>Peronosporomycetes</taxon>
        <taxon>Peronosporales</taxon>
        <taxon>Peronosporaceae</taxon>
        <taxon>Phytophthora</taxon>
    </lineage>
</organism>
<dbReference type="Proteomes" id="UP000018817">
    <property type="component" value="Unassembled WGS sequence"/>
</dbReference>
<name>W2R134_PHYN3</name>